<sequence>MLAAASLTGCGVGVVRTDVVIVNAGEPQNPLIPTNTNDTNGGRIVDRLFAGLMSYDASGVPTLEVAESIGTTDNVNYRITVKPGWTFSDGSPVTAHSFVDAWNYGALATNAQLQQSFFAPIAGFDEVASAAPTAATMSGLRVVNDHEFTVRLKGPTIDFTLRLGFSPFYPLPAAAFRDMATFGQHPIGNGPYQLSDQPRNPAWQHNVKLDLVTNPGYHGNRMPQNKGLRFVFYANLDTAYADLLSSNLDVLDTIPPSMLPVYRRDLGDRAVTAPAAINLTLDTPLRLPHFSGEEGRLRRLAISAAINRDQVCRKIYSGARTPARDFTASSLPGFDPHIAGNDALNFDPDRARSLWAQADAISKWSGRYAISYNADGSHQEWVDAVTNSIKNTLGIDAVGAPQPTFAGFRTQITSHTIGTAFRAGWQGDFPSLLEFLEPLFVTHAGANDVGYSNARFDSAIAAAEAAPDLPQSFTLANDAQRILLQDMAVIPLWYTVAVAGRSAVVSHVALTWNGLPDYEHIVKA</sequence>
<reference evidence="2 3" key="1">
    <citation type="journal article" date="2023" name="Microbiol. Resour. Announc.">
        <title>Complete Genome Sequence of Mycobacterium wuenschmanii, a novel Nontuberculous Mycobacterium Isolated from a captive population of Amazon Milk Frogs.</title>
        <authorList>
            <person name="Hicks J."/>
            <person name="Zeineldin M."/>
            <person name="Ward H."/>
            <person name="Wuenschmann A."/>
            <person name="Camp P."/>
            <person name="Farrell D."/>
            <person name="Lehman K."/>
            <person name="Thacker T."/>
            <person name="Cuthbert E."/>
        </authorList>
    </citation>
    <scope>NUCLEOTIDE SEQUENCE [LARGE SCALE GENOMIC DNA]</scope>
    <source>
        <strain evidence="2 3">Wuenschmanii</strain>
    </source>
</reference>
<dbReference type="Gene3D" id="3.90.76.10">
    <property type="entry name" value="Dipeptide-binding Protein, Domain 1"/>
    <property type="match status" value="1"/>
</dbReference>
<evidence type="ECO:0000259" key="1">
    <source>
        <dbReference type="Pfam" id="PF00496"/>
    </source>
</evidence>
<keyword evidence="3" id="KW-1185">Reference proteome</keyword>
<dbReference type="EMBL" id="CP126981">
    <property type="protein sequence ID" value="WIM90367.1"/>
    <property type="molecule type" value="Genomic_DNA"/>
</dbReference>
<dbReference type="PANTHER" id="PTHR30290">
    <property type="entry name" value="PERIPLASMIC BINDING COMPONENT OF ABC TRANSPORTER"/>
    <property type="match status" value="1"/>
</dbReference>
<proteinExistence type="predicted"/>
<dbReference type="PANTHER" id="PTHR30290:SF83">
    <property type="entry name" value="ABC TRANSPORTER SUBSTRATE-BINDING PROTEIN"/>
    <property type="match status" value="1"/>
</dbReference>
<organism evidence="2 3">
    <name type="scientific">Candidatus Mycobacterium wuenschmannii</name>
    <dbReference type="NCBI Taxonomy" id="3027808"/>
    <lineage>
        <taxon>Bacteria</taxon>
        <taxon>Bacillati</taxon>
        <taxon>Actinomycetota</taxon>
        <taxon>Actinomycetes</taxon>
        <taxon>Mycobacteriales</taxon>
        <taxon>Mycobacteriaceae</taxon>
        <taxon>Mycobacterium</taxon>
    </lineage>
</organism>
<dbReference type="InterPro" id="IPR039424">
    <property type="entry name" value="SBP_5"/>
</dbReference>
<dbReference type="CDD" id="cd00995">
    <property type="entry name" value="PBP2_NikA_DppA_OppA_like"/>
    <property type="match status" value="1"/>
</dbReference>
<dbReference type="Gene3D" id="3.40.190.10">
    <property type="entry name" value="Periplasmic binding protein-like II"/>
    <property type="match status" value="1"/>
</dbReference>
<dbReference type="SUPFAM" id="SSF53850">
    <property type="entry name" value="Periplasmic binding protein-like II"/>
    <property type="match status" value="1"/>
</dbReference>
<dbReference type="Proteomes" id="UP001236585">
    <property type="component" value="Chromosome"/>
</dbReference>
<dbReference type="PIRSF" id="PIRSF002741">
    <property type="entry name" value="MppA"/>
    <property type="match status" value="1"/>
</dbReference>
<evidence type="ECO:0000313" key="2">
    <source>
        <dbReference type="EMBL" id="WIM90367.1"/>
    </source>
</evidence>
<dbReference type="InterPro" id="IPR030678">
    <property type="entry name" value="Peptide/Ni-bd"/>
</dbReference>
<accession>A0ABY8W7D6</accession>
<dbReference type="Pfam" id="PF00496">
    <property type="entry name" value="SBP_bac_5"/>
    <property type="match status" value="1"/>
</dbReference>
<gene>
    <name evidence="2" type="ORF">PT015_16045</name>
</gene>
<dbReference type="RefSeq" id="WP_285191138.1">
    <property type="nucleotide sequence ID" value="NZ_CP126981.1"/>
</dbReference>
<evidence type="ECO:0000313" key="3">
    <source>
        <dbReference type="Proteomes" id="UP001236585"/>
    </source>
</evidence>
<feature type="domain" description="Solute-binding protein family 5" evidence="1">
    <location>
        <begin position="64"/>
        <end position="441"/>
    </location>
</feature>
<dbReference type="InterPro" id="IPR000914">
    <property type="entry name" value="SBP_5_dom"/>
</dbReference>
<protein>
    <submittedName>
        <fullName evidence="2">ABC transporter substrate-binding protein</fullName>
    </submittedName>
</protein>
<dbReference type="Gene3D" id="3.10.105.10">
    <property type="entry name" value="Dipeptide-binding Protein, Domain 3"/>
    <property type="match status" value="1"/>
</dbReference>
<name>A0ABY8W7D6_9MYCO</name>